<dbReference type="SUPFAM" id="SSF54909">
    <property type="entry name" value="Dimeric alpha+beta barrel"/>
    <property type="match status" value="1"/>
</dbReference>
<accession>A0ABQ3VA34</accession>
<evidence type="ECO:0000313" key="3">
    <source>
        <dbReference type="Proteomes" id="UP000635565"/>
    </source>
</evidence>
<name>A0ABQ3VA34_9CHLR</name>
<evidence type="ECO:0000313" key="2">
    <source>
        <dbReference type="EMBL" id="GHO82663.1"/>
    </source>
</evidence>
<gene>
    <name evidence="2" type="ORF">KSZ_06690</name>
</gene>
<dbReference type="InterPro" id="IPR007138">
    <property type="entry name" value="ABM_dom"/>
</dbReference>
<feature type="domain" description="ABM" evidence="1">
    <location>
        <begin position="2"/>
        <end position="92"/>
    </location>
</feature>
<dbReference type="EMBL" id="BNJJ01000002">
    <property type="protein sequence ID" value="GHO82663.1"/>
    <property type="molecule type" value="Genomic_DNA"/>
</dbReference>
<dbReference type="InterPro" id="IPR011008">
    <property type="entry name" value="Dimeric_a/b-barrel"/>
</dbReference>
<dbReference type="Gene3D" id="3.30.70.100">
    <property type="match status" value="1"/>
</dbReference>
<reference evidence="2 3" key="1">
    <citation type="journal article" date="2021" name="Int. J. Syst. Evol. Microbiol.">
        <title>Reticulibacter mediterranei gen. nov., sp. nov., within the new family Reticulibacteraceae fam. nov., and Ktedonospora formicarum gen. nov., sp. nov., Ktedonobacter robiniae sp. nov., Dictyobacter formicarum sp. nov. and Dictyobacter arantiisoli sp. nov., belonging to the class Ktedonobacteria.</title>
        <authorList>
            <person name="Yabe S."/>
            <person name="Zheng Y."/>
            <person name="Wang C.M."/>
            <person name="Sakai Y."/>
            <person name="Abe K."/>
            <person name="Yokota A."/>
            <person name="Donadio S."/>
            <person name="Cavaletti L."/>
            <person name="Monciardini P."/>
        </authorList>
    </citation>
    <scope>NUCLEOTIDE SEQUENCE [LARGE SCALE GENOMIC DNA]</scope>
    <source>
        <strain evidence="2 3">SOSP1-9</strain>
    </source>
</reference>
<comment type="caution">
    <text evidence="2">The sequence shown here is derived from an EMBL/GenBank/DDBJ whole genome shotgun (WGS) entry which is preliminary data.</text>
</comment>
<dbReference type="PROSITE" id="PS51725">
    <property type="entry name" value="ABM"/>
    <property type="match status" value="1"/>
</dbReference>
<evidence type="ECO:0000259" key="1">
    <source>
        <dbReference type="PROSITE" id="PS51725"/>
    </source>
</evidence>
<proteinExistence type="predicted"/>
<dbReference type="Proteomes" id="UP000635565">
    <property type="component" value="Unassembled WGS sequence"/>
</dbReference>
<organism evidence="2 3">
    <name type="scientific">Dictyobacter formicarum</name>
    <dbReference type="NCBI Taxonomy" id="2778368"/>
    <lineage>
        <taxon>Bacteria</taxon>
        <taxon>Bacillati</taxon>
        <taxon>Chloroflexota</taxon>
        <taxon>Ktedonobacteria</taxon>
        <taxon>Ktedonobacterales</taxon>
        <taxon>Dictyobacteraceae</taxon>
        <taxon>Dictyobacter</taxon>
    </lineage>
</organism>
<dbReference type="Pfam" id="PF03992">
    <property type="entry name" value="ABM"/>
    <property type="match status" value="1"/>
</dbReference>
<sequence>MICMTMIFRIIPGNEDEAMKLMDQLVRHTRTDPNILLADVYRSQNESRKFFAYLQFTDQAALDSHRGSAYYGEYVLTSLYGMLETSSLTVETYKPLFHHEYHLK</sequence>
<keyword evidence="3" id="KW-1185">Reference proteome</keyword>
<protein>
    <recommendedName>
        <fullName evidence="1">ABM domain-containing protein</fullName>
    </recommendedName>
</protein>